<gene>
    <name evidence="2" type="ORF">CCUS01_14054</name>
</gene>
<comment type="caution">
    <text evidence="2">The sequence shown here is derived from an EMBL/GenBank/DDBJ whole genome shotgun (WGS) entry which is preliminary data.</text>
</comment>
<evidence type="ECO:0000313" key="3">
    <source>
        <dbReference type="Proteomes" id="UP001239213"/>
    </source>
</evidence>
<dbReference type="PANTHER" id="PTHR24148:SF64">
    <property type="entry name" value="HETEROKARYON INCOMPATIBILITY DOMAIN-CONTAINING PROTEIN"/>
    <property type="match status" value="1"/>
</dbReference>
<dbReference type="Proteomes" id="UP001239213">
    <property type="component" value="Unassembled WGS sequence"/>
</dbReference>
<sequence length="235" mass="26218">MRNEGCWKDDFLAFDKQKEPDSGLRGKCCAVDVLMVRSEEALGQRRNDVPQDPLQIHLPGHGSASAHQLSHCPGPLSPECLLRDSHGSKNGHLQTSFGMKQYQYSPLAPNRQIRLLKLCAGTEAEKLSGELVHVFLDEKPSFTALSYAWGDSQPRKAFCCSNLKMEIGLSLHSALRNLRQPTCDTLLWADALCINQHDISERSQQVRMMSDIYAAAFAIVIWLSKESSDVKMAFS</sequence>
<dbReference type="Pfam" id="PF06985">
    <property type="entry name" value="HET"/>
    <property type="match status" value="1"/>
</dbReference>
<organism evidence="2 3">
    <name type="scientific">Colletotrichum cuscutae</name>
    <dbReference type="NCBI Taxonomy" id="1209917"/>
    <lineage>
        <taxon>Eukaryota</taxon>
        <taxon>Fungi</taxon>
        <taxon>Dikarya</taxon>
        <taxon>Ascomycota</taxon>
        <taxon>Pezizomycotina</taxon>
        <taxon>Sordariomycetes</taxon>
        <taxon>Hypocreomycetidae</taxon>
        <taxon>Glomerellales</taxon>
        <taxon>Glomerellaceae</taxon>
        <taxon>Colletotrichum</taxon>
        <taxon>Colletotrichum acutatum species complex</taxon>
    </lineage>
</organism>
<evidence type="ECO:0000313" key="2">
    <source>
        <dbReference type="EMBL" id="KAK1492272.1"/>
    </source>
</evidence>
<protein>
    <recommendedName>
        <fullName evidence="1">Heterokaryon incompatibility domain-containing protein</fullName>
    </recommendedName>
</protein>
<dbReference type="InterPro" id="IPR052895">
    <property type="entry name" value="HetReg/Transcr_Mod"/>
</dbReference>
<name>A0AAJ0DM20_9PEZI</name>
<dbReference type="InterPro" id="IPR010730">
    <property type="entry name" value="HET"/>
</dbReference>
<evidence type="ECO:0000259" key="1">
    <source>
        <dbReference type="Pfam" id="PF06985"/>
    </source>
</evidence>
<reference evidence="2" key="1">
    <citation type="submission" date="2016-11" db="EMBL/GenBank/DDBJ databases">
        <title>The genome sequence of Colletotrichum cuscutae.</title>
        <authorList>
            <person name="Baroncelli R."/>
        </authorList>
    </citation>
    <scope>NUCLEOTIDE SEQUENCE</scope>
    <source>
        <strain evidence="2">IMI 304802</strain>
    </source>
</reference>
<keyword evidence="3" id="KW-1185">Reference proteome</keyword>
<dbReference type="EMBL" id="MPDP01000030">
    <property type="protein sequence ID" value="KAK1492272.1"/>
    <property type="molecule type" value="Genomic_DNA"/>
</dbReference>
<feature type="domain" description="Heterokaryon incompatibility" evidence="1">
    <location>
        <begin position="142"/>
        <end position="230"/>
    </location>
</feature>
<dbReference type="PANTHER" id="PTHR24148">
    <property type="entry name" value="ANKYRIN REPEAT DOMAIN-CONTAINING PROTEIN 39 HOMOLOG-RELATED"/>
    <property type="match status" value="1"/>
</dbReference>
<proteinExistence type="predicted"/>
<dbReference type="AlphaFoldDB" id="A0AAJ0DM20"/>
<accession>A0AAJ0DM20</accession>